<reference evidence="1 2" key="1">
    <citation type="journal article" date="2014" name="PLoS Genet.">
        <title>Phylogenetically driven sequencing of extremely halophilic archaea reveals strategies for static and dynamic osmo-response.</title>
        <authorList>
            <person name="Becker E.A."/>
            <person name="Seitzer P.M."/>
            <person name="Tritt A."/>
            <person name="Larsen D."/>
            <person name="Krusor M."/>
            <person name="Yao A.I."/>
            <person name="Wu D."/>
            <person name="Madern D."/>
            <person name="Eisen J.A."/>
            <person name="Darling A.E."/>
            <person name="Facciotti M.T."/>
        </authorList>
    </citation>
    <scope>NUCLEOTIDE SEQUENCE [LARGE SCALE GENOMIC DNA]</scope>
    <source>
        <strain evidence="1 2">2-9-1</strain>
    </source>
</reference>
<gene>
    <name evidence="1" type="ORF">C475_08962</name>
</gene>
<accession>M0CXF0</accession>
<keyword evidence="2" id="KW-1185">Reference proteome</keyword>
<dbReference type="AlphaFoldDB" id="M0CXF0"/>
<dbReference type="RefSeq" id="WP_006883467.1">
    <property type="nucleotide sequence ID" value="NZ_AOIU01000020.1"/>
</dbReference>
<name>M0CXF0_9EURY</name>
<dbReference type="EMBL" id="AOIU01000020">
    <property type="protein sequence ID" value="ELZ26544.1"/>
    <property type="molecule type" value="Genomic_DNA"/>
</dbReference>
<comment type="caution">
    <text evidence="1">The sequence shown here is derived from an EMBL/GenBank/DDBJ whole genome shotgun (WGS) entry which is preliminary data.</text>
</comment>
<organism evidence="1 2">
    <name type="scientific">Halosimplex carlsbadense 2-9-1</name>
    <dbReference type="NCBI Taxonomy" id="797114"/>
    <lineage>
        <taxon>Archaea</taxon>
        <taxon>Methanobacteriati</taxon>
        <taxon>Methanobacteriota</taxon>
        <taxon>Stenosarchaea group</taxon>
        <taxon>Halobacteria</taxon>
        <taxon>Halobacteriales</taxon>
        <taxon>Haloarculaceae</taxon>
        <taxon>Halosimplex</taxon>
    </lineage>
</organism>
<sequence length="168" mass="19114">MAQLQLIATPELPYNQLIVETEDGPSHQYTYRLRAVRDVEDGYAPIDDPTPAVRRAVRESDYQYVPRDDVTECRILPDGDRQPVAAYYRDDRPRNIVEPVDRPEDELGDIAADIANVDAHAIHVLNHHYLPEQGIVTVWFTPIRIVDDANAKKSDGRYRVEIPAEVAV</sequence>
<dbReference type="STRING" id="797114.C475_08962"/>
<proteinExistence type="predicted"/>
<protein>
    <submittedName>
        <fullName evidence="1">Uncharacterized protein</fullName>
    </submittedName>
</protein>
<evidence type="ECO:0000313" key="1">
    <source>
        <dbReference type="EMBL" id="ELZ26544.1"/>
    </source>
</evidence>
<evidence type="ECO:0000313" key="2">
    <source>
        <dbReference type="Proteomes" id="UP000011626"/>
    </source>
</evidence>
<dbReference type="Proteomes" id="UP000011626">
    <property type="component" value="Unassembled WGS sequence"/>
</dbReference>